<keyword evidence="6" id="KW-0508">mRNA splicing</keyword>
<dbReference type="SMART" id="SM01141">
    <property type="entry name" value="DRY_EERY"/>
    <property type="match status" value="1"/>
</dbReference>
<feature type="compositionally biased region" description="Low complexity" evidence="7">
    <location>
        <begin position="938"/>
        <end position="947"/>
    </location>
</feature>
<dbReference type="InterPro" id="IPR040397">
    <property type="entry name" value="SWAP"/>
</dbReference>
<feature type="compositionally biased region" description="Polar residues" evidence="7">
    <location>
        <begin position="321"/>
        <end position="334"/>
    </location>
</feature>
<keyword evidence="1" id="KW-0507">mRNA processing</keyword>
<reference evidence="9 10" key="1">
    <citation type="journal article" date="2023" name="Sci. Data">
        <title>Genome assembly of the Korean intertidal mud-creeper Batillaria attramentaria.</title>
        <authorList>
            <person name="Patra A.K."/>
            <person name="Ho P.T."/>
            <person name="Jun S."/>
            <person name="Lee S.J."/>
            <person name="Kim Y."/>
            <person name="Won Y.J."/>
        </authorList>
    </citation>
    <scope>NUCLEOTIDE SEQUENCE [LARGE SCALE GENOMIC DNA]</scope>
    <source>
        <strain evidence="9">Wonlab-2016</strain>
    </source>
</reference>
<accession>A0ABD0J5K0</accession>
<keyword evidence="2" id="KW-0677">Repeat</keyword>
<feature type="domain" description="SURP motif" evidence="8">
    <location>
        <begin position="391"/>
        <end position="431"/>
    </location>
</feature>
<dbReference type="Pfam" id="PF01805">
    <property type="entry name" value="Surp"/>
    <property type="match status" value="2"/>
</dbReference>
<dbReference type="GO" id="GO:0003723">
    <property type="term" value="F:RNA binding"/>
    <property type="evidence" value="ECO:0007669"/>
    <property type="project" value="UniProtKB-KW"/>
</dbReference>
<protein>
    <recommendedName>
        <fullName evidence="8">SURP motif domain-containing protein</fullName>
    </recommendedName>
</protein>
<comment type="caution">
    <text evidence="9">The sequence shown here is derived from an EMBL/GenBank/DDBJ whole genome shotgun (WGS) entry which is preliminary data.</text>
</comment>
<evidence type="ECO:0000256" key="3">
    <source>
        <dbReference type="ARBA" id="ARBA00022884"/>
    </source>
</evidence>
<feature type="compositionally biased region" description="Basic residues" evidence="7">
    <location>
        <begin position="660"/>
        <end position="679"/>
    </location>
</feature>
<dbReference type="InterPro" id="IPR000061">
    <property type="entry name" value="Surp"/>
</dbReference>
<feature type="compositionally biased region" description="Low complexity" evidence="7">
    <location>
        <begin position="706"/>
        <end position="715"/>
    </location>
</feature>
<dbReference type="Proteomes" id="UP001519460">
    <property type="component" value="Unassembled WGS sequence"/>
</dbReference>
<feature type="compositionally biased region" description="Polar residues" evidence="7">
    <location>
        <begin position="903"/>
        <end position="928"/>
    </location>
</feature>
<feature type="compositionally biased region" description="Basic residues" evidence="7">
    <location>
        <begin position="766"/>
        <end position="786"/>
    </location>
</feature>
<feature type="region of interest" description="Disordered" evidence="7">
    <location>
        <begin position="441"/>
        <end position="523"/>
    </location>
</feature>
<feature type="compositionally biased region" description="Basic and acidic residues" evidence="7">
    <location>
        <begin position="448"/>
        <end position="462"/>
    </location>
</feature>
<feature type="region of interest" description="Disordered" evidence="7">
    <location>
        <begin position="609"/>
        <end position="999"/>
    </location>
</feature>
<dbReference type="InterPro" id="IPR019147">
    <property type="entry name" value="SWAP_N_domain"/>
</dbReference>
<evidence type="ECO:0000256" key="4">
    <source>
        <dbReference type="ARBA" id="ARBA00023015"/>
    </source>
</evidence>
<feature type="compositionally biased region" description="Basic residues" evidence="7">
    <location>
        <begin position="739"/>
        <end position="757"/>
    </location>
</feature>
<dbReference type="SUPFAM" id="SSF109905">
    <property type="entry name" value="Surp module (SWAP domain)"/>
    <property type="match status" value="2"/>
</dbReference>
<keyword evidence="10" id="KW-1185">Reference proteome</keyword>
<dbReference type="Gene3D" id="1.10.10.790">
    <property type="entry name" value="Surp module"/>
    <property type="match status" value="2"/>
</dbReference>
<organism evidence="9 10">
    <name type="scientific">Batillaria attramentaria</name>
    <dbReference type="NCBI Taxonomy" id="370345"/>
    <lineage>
        <taxon>Eukaryota</taxon>
        <taxon>Metazoa</taxon>
        <taxon>Spiralia</taxon>
        <taxon>Lophotrochozoa</taxon>
        <taxon>Mollusca</taxon>
        <taxon>Gastropoda</taxon>
        <taxon>Caenogastropoda</taxon>
        <taxon>Sorbeoconcha</taxon>
        <taxon>Cerithioidea</taxon>
        <taxon>Batillariidae</taxon>
        <taxon>Batillaria</taxon>
    </lineage>
</organism>
<evidence type="ECO:0000256" key="6">
    <source>
        <dbReference type="ARBA" id="ARBA00023187"/>
    </source>
</evidence>
<dbReference type="InterPro" id="IPR035967">
    <property type="entry name" value="SWAP/Surp_sf"/>
</dbReference>
<dbReference type="GO" id="GO:0006397">
    <property type="term" value="P:mRNA processing"/>
    <property type="evidence" value="ECO:0007669"/>
    <property type="project" value="UniProtKB-KW"/>
</dbReference>
<feature type="compositionally biased region" description="Basic and acidic residues" evidence="7">
    <location>
        <begin position="885"/>
        <end position="902"/>
    </location>
</feature>
<dbReference type="EMBL" id="JACVVK020000623">
    <property type="protein sequence ID" value="KAK7462102.1"/>
    <property type="molecule type" value="Genomic_DNA"/>
</dbReference>
<evidence type="ECO:0000256" key="2">
    <source>
        <dbReference type="ARBA" id="ARBA00022737"/>
    </source>
</evidence>
<dbReference type="PROSITE" id="PS50128">
    <property type="entry name" value="SURP"/>
    <property type="match status" value="2"/>
</dbReference>
<name>A0ABD0J5K0_9CAEN</name>
<keyword evidence="3" id="KW-0694">RNA-binding</keyword>
<feature type="compositionally biased region" description="Basic and acidic residues" evidence="7">
    <location>
        <begin position="787"/>
        <end position="833"/>
    </location>
</feature>
<sequence length="999" mass="112146">MAALGSLWWNDPTAPEEKAPENDLRDLYVFGYACKLFRDDEKAKSIDDGKHLIPWMGDERLMIDRYDGRGHLFDLSKYDADLQKGRTVELSEEEAAVEAACDEERYLELHTDVQEKAMYEEEEWKRYYESLSHEGGYNAVGFSYEQHGATDTQQAGEAPVEEDDSFIPPEQLHIPDGMLLPETQKEHARMEKTATFIAQHGTQMEIMIKTKQSRNPQFAFMNFEHPLNQYYKHLVQMIKDGKYRPAHDQETKSEPDDHGLLYTKTYTPPKPIVMPKISIHDTPYGQLVTSFKKYSKTEVKKETGELAPPPLPPFMARPDYGSSTPLNSLPSSASQTQTQDEGEGGGGGEETRQPPPPGTEVMGPLPRAHSAGDLEGYGSRIVPPPPDIQPIIDRMAMYVAKNGLEFEIVVKSKKDPRFAFLEPGHMHFKYYNFKKQMYLQGNEGKKKKQDEEKRSEEKKQLQEDTAAAQANRSISFSIKGRNKEPESVNTLKRPLFDYDSSDGEAEGEAGKEKGSNSPCSLPEEIQTQTVNAPVAVVASSVSAGTVTLPGSDTKSGVATEDLERKQAEERLKDKLAVAARDKLATATREKQLQAERKRKASMFIKLLKIVKDSPMPEDGAASEGDVKHSPAASGDASPVVYEYNNRSGTPQRLDAELKEKGRKGSRSPSHSRKKRRKKSPTPPSAYANPQRSPVRYSPARRRSRSPWRGPIGSRRMSPIRQWQRRSPSPLRRASDRSPPRRQSRSPQRKKKSSKRSRSRSESPSVSKHKKKHKRSRSKTPKKKKKDKERSRSRDKDQITTKDKEQSGSRDKDKSRSKDKDRSGSRDRSADKEKHKDKHKNKDKKKDRDRSKEKKDKEREKDKESSKDSNRKKDKDTSKSGRHKDKNKESAQETAASDDRSAKSGDTTSEDVSPGKSVSNSLSISTSDNKVAYPVHEISSASSDSSSDSGDEACEIKDGAATSRTESQESCMPQSRGRSPVTNGNKQLVSDSVGEDAVNV</sequence>
<dbReference type="SMART" id="SM00648">
    <property type="entry name" value="SWAP"/>
    <property type="match status" value="2"/>
</dbReference>
<dbReference type="PANTHER" id="PTHR13161">
    <property type="entry name" value="SPLICING FACTOR SUPPRESSOR OF WHITE APRICOT"/>
    <property type="match status" value="1"/>
</dbReference>
<evidence type="ECO:0000313" key="9">
    <source>
        <dbReference type="EMBL" id="KAK7462102.1"/>
    </source>
</evidence>
<keyword evidence="5" id="KW-0804">Transcription</keyword>
<keyword evidence="4" id="KW-0805">Transcription regulation</keyword>
<evidence type="ECO:0000256" key="5">
    <source>
        <dbReference type="ARBA" id="ARBA00023163"/>
    </source>
</evidence>
<evidence type="ECO:0000256" key="7">
    <source>
        <dbReference type="SAM" id="MobiDB-lite"/>
    </source>
</evidence>
<evidence type="ECO:0000313" key="10">
    <source>
        <dbReference type="Proteomes" id="UP001519460"/>
    </source>
</evidence>
<feature type="domain" description="SURP motif" evidence="8">
    <location>
        <begin position="189"/>
        <end position="231"/>
    </location>
</feature>
<feature type="compositionally biased region" description="Basic and acidic residues" evidence="7">
    <location>
        <begin position="843"/>
        <end position="878"/>
    </location>
</feature>
<gene>
    <name evidence="9" type="ORF">BaRGS_00038474</name>
</gene>
<dbReference type="AlphaFoldDB" id="A0ABD0J5K0"/>
<proteinExistence type="predicted"/>
<dbReference type="GO" id="GO:0008380">
    <property type="term" value="P:RNA splicing"/>
    <property type="evidence" value="ECO:0007669"/>
    <property type="project" value="UniProtKB-KW"/>
</dbReference>
<evidence type="ECO:0000256" key="1">
    <source>
        <dbReference type="ARBA" id="ARBA00022664"/>
    </source>
</evidence>
<evidence type="ECO:0000259" key="8">
    <source>
        <dbReference type="PROSITE" id="PS50128"/>
    </source>
</evidence>
<dbReference type="PANTHER" id="PTHR13161:SF15">
    <property type="entry name" value="SPLICING FACTOR, SUPPRESSOR OF WHITE-APRICOT HOMOLOG"/>
    <property type="match status" value="1"/>
</dbReference>
<feature type="region of interest" description="Disordered" evidence="7">
    <location>
        <begin position="300"/>
        <end position="385"/>
    </location>
</feature>
<dbReference type="Pfam" id="PF09750">
    <property type="entry name" value="DRY_EERY"/>
    <property type="match status" value="1"/>
</dbReference>
<feature type="compositionally biased region" description="Polar residues" evidence="7">
    <location>
        <begin position="961"/>
        <end position="989"/>
    </location>
</feature>